<evidence type="ECO:0000259" key="18">
    <source>
        <dbReference type="Pfam" id="PF05199"/>
    </source>
</evidence>
<evidence type="ECO:0000256" key="2">
    <source>
        <dbReference type="ARBA" id="ARBA00010790"/>
    </source>
</evidence>
<dbReference type="Proteomes" id="UP001244563">
    <property type="component" value="Unassembled WGS sequence"/>
</dbReference>
<comment type="cofactor">
    <cofactor evidence="1">
        <name>FAD</name>
        <dbReference type="ChEBI" id="CHEBI:57692"/>
    </cofactor>
</comment>
<keyword evidence="6 19" id="KW-0560">Oxidoreductase</keyword>
<dbReference type="Gene3D" id="3.50.50.60">
    <property type="entry name" value="FAD/NAD(P)-binding domain"/>
    <property type="match status" value="3"/>
</dbReference>
<comment type="pathway">
    <text evidence="12">Steroid metabolism; cholesterol degradation.</text>
</comment>
<evidence type="ECO:0000313" key="19">
    <source>
        <dbReference type="EMBL" id="MDQ0101934.1"/>
    </source>
</evidence>
<evidence type="ECO:0000256" key="14">
    <source>
        <dbReference type="ARBA" id="ARBA00049744"/>
    </source>
</evidence>
<feature type="domain" description="Glucose-methanol-choline oxidoreductase C-terminal" evidence="18">
    <location>
        <begin position="519"/>
        <end position="575"/>
    </location>
</feature>
<dbReference type="InterPro" id="IPR003953">
    <property type="entry name" value="FAD-dep_OxRdtase_2_FAD-bd"/>
</dbReference>
<evidence type="ECO:0000256" key="6">
    <source>
        <dbReference type="ARBA" id="ARBA00023002"/>
    </source>
</evidence>
<dbReference type="SUPFAM" id="SSF51905">
    <property type="entry name" value="FAD/NAD(P)-binding domain"/>
    <property type="match status" value="1"/>
</dbReference>
<dbReference type="EC" id="1.1.3.6" evidence="13"/>
<evidence type="ECO:0000256" key="11">
    <source>
        <dbReference type="ARBA" id="ARBA00038856"/>
    </source>
</evidence>
<evidence type="ECO:0000256" key="10">
    <source>
        <dbReference type="ARBA" id="ARBA00023235"/>
    </source>
</evidence>
<dbReference type="Pfam" id="PF00890">
    <property type="entry name" value="FAD_binding_2"/>
    <property type="match status" value="1"/>
</dbReference>
<dbReference type="PANTHER" id="PTHR47470:SF1">
    <property type="entry name" value="FAD-DEPENDENT OXIDOREDUCTASE 2 FAD BINDING DOMAIN-CONTAINING PROTEIN"/>
    <property type="match status" value="1"/>
</dbReference>
<organism evidence="19 20">
    <name type="scientific">Paenarthrobacter nicotinovorans</name>
    <name type="common">Arthrobacter nicotinovorans</name>
    <dbReference type="NCBI Taxonomy" id="29320"/>
    <lineage>
        <taxon>Bacteria</taxon>
        <taxon>Bacillati</taxon>
        <taxon>Actinomycetota</taxon>
        <taxon>Actinomycetes</taxon>
        <taxon>Micrococcales</taxon>
        <taxon>Micrococcaceae</taxon>
        <taxon>Paenarthrobacter</taxon>
    </lineage>
</organism>
<keyword evidence="3" id="KW-0153">Cholesterol metabolism</keyword>
<gene>
    <name evidence="19" type="ORF">J2T10_001576</name>
</gene>
<evidence type="ECO:0000256" key="5">
    <source>
        <dbReference type="ARBA" id="ARBA00022827"/>
    </source>
</evidence>
<comment type="caution">
    <text evidence="19">The sequence shown here is derived from an EMBL/GenBank/DDBJ whole genome shotgun (WGS) entry which is preliminary data.</text>
</comment>
<protein>
    <recommendedName>
        <fullName evidence="14">Cholesterol oxidase</fullName>
        <ecNumber evidence="13">1.1.3.6</ecNumber>
        <ecNumber evidence="11">5.3.3.1</ecNumber>
    </recommendedName>
    <alternativeName>
        <fullName evidence="15">Cholesterol isomerase</fullName>
    </alternativeName>
</protein>
<dbReference type="Pfam" id="PF05199">
    <property type="entry name" value="GMC_oxred_C"/>
    <property type="match status" value="1"/>
</dbReference>
<evidence type="ECO:0000313" key="20">
    <source>
        <dbReference type="Proteomes" id="UP001244563"/>
    </source>
</evidence>
<feature type="compositionally biased region" description="Gly residues" evidence="16">
    <location>
        <begin position="1"/>
        <end position="10"/>
    </location>
</feature>
<dbReference type="RefSeq" id="WP_306877671.1">
    <property type="nucleotide sequence ID" value="NZ_JAUSSW010000003.1"/>
</dbReference>
<keyword evidence="9" id="KW-0753">Steroid metabolism</keyword>
<feature type="region of interest" description="Disordered" evidence="16">
    <location>
        <begin position="624"/>
        <end position="668"/>
    </location>
</feature>
<evidence type="ECO:0000256" key="13">
    <source>
        <dbReference type="ARBA" id="ARBA00049723"/>
    </source>
</evidence>
<keyword evidence="5" id="KW-0274">FAD</keyword>
<accession>A0ABT9TJY2</accession>
<evidence type="ECO:0000256" key="8">
    <source>
        <dbReference type="ARBA" id="ARBA00023166"/>
    </source>
</evidence>
<keyword evidence="20" id="KW-1185">Reference proteome</keyword>
<evidence type="ECO:0000256" key="12">
    <source>
        <dbReference type="ARBA" id="ARBA00049645"/>
    </source>
</evidence>
<proteinExistence type="inferred from homology"/>
<feature type="region of interest" description="Disordered" evidence="16">
    <location>
        <begin position="1"/>
        <end position="23"/>
    </location>
</feature>
<dbReference type="InterPro" id="IPR036188">
    <property type="entry name" value="FAD/NAD-bd_sf"/>
</dbReference>
<keyword evidence="8" id="KW-1207">Sterol metabolism</keyword>
<evidence type="ECO:0000256" key="7">
    <source>
        <dbReference type="ARBA" id="ARBA00023098"/>
    </source>
</evidence>
<dbReference type="PANTHER" id="PTHR47470">
    <property type="entry name" value="CHOLESTEROL OXIDASE"/>
    <property type="match status" value="1"/>
</dbReference>
<dbReference type="InterPro" id="IPR007867">
    <property type="entry name" value="GMC_OxRtase_C"/>
</dbReference>
<dbReference type="InterPro" id="IPR052542">
    <property type="entry name" value="Cholesterol_Oxidase"/>
</dbReference>
<evidence type="ECO:0000256" key="1">
    <source>
        <dbReference type="ARBA" id="ARBA00001974"/>
    </source>
</evidence>
<comment type="similarity">
    <text evidence="2">Belongs to the GMC oxidoreductase family.</text>
</comment>
<evidence type="ECO:0000259" key="17">
    <source>
        <dbReference type="Pfam" id="PF00890"/>
    </source>
</evidence>
<evidence type="ECO:0000256" key="9">
    <source>
        <dbReference type="ARBA" id="ARBA00023221"/>
    </source>
</evidence>
<keyword evidence="4" id="KW-0285">Flavoprotein</keyword>
<keyword evidence="7" id="KW-0443">Lipid metabolism</keyword>
<dbReference type="EMBL" id="JAUSSW010000003">
    <property type="protein sequence ID" value="MDQ0101934.1"/>
    <property type="molecule type" value="Genomic_DNA"/>
</dbReference>
<evidence type="ECO:0000256" key="16">
    <source>
        <dbReference type="SAM" id="MobiDB-lite"/>
    </source>
</evidence>
<dbReference type="EC" id="5.3.3.1" evidence="11"/>
<reference evidence="19 20" key="1">
    <citation type="submission" date="2023-07" db="EMBL/GenBank/DDBJ databases">
        <title>Sorghum-associated microbial communities from plants grown in Nebraska, USA.</title>
        <authorList>
            <person name="Schachtman D."/>
        </authorList>
    </citation>
    <scope>NUCLEOTIDE SEQUENCE [LARGE SCALE GENOMIC DNA]</scope>
    <source>
        <strain evidence="19 20">CC523</strain>
    </source>
</reference>
<evidence type="ECO:0000256" key="15">
    <source>
        <dbReference type="ARBA" id="ARBA00049778"/>
    </source>
</evidence>
<name>A0ABT9TJY2_PAENI</name>
<keyword evidence="10" id="KW-0413">Isomerase</keyword>
<evidence type="ECO:0000256" key="4">
    <source>
        <dbReference type="ARBA" id="ARBA00022630"/>
    </source>
</evidence>
<feature type="region of interest" description="Disordered" evidence="16">
    <location>
        <begin position="806"/>
        <end position="825"/>
    </location>
</feature>
<feature type="domain" description="FAD-dependent oxidoreductase 2 FAD-binding" evidence="17">
    <location>
        <begin position="32"/>
        <end position="64"/>
    </location>
</feature>
<sequence>MGRLGTGNSGDAGPEPADDPRRHSLGRIEKVDAVVVGSGFGGSVAALRLAEAGQSVVLMERGKPYPPGSFARTPSEMGKNFWDPDRGLYGLFDAWTFRGTEGLVSSGLGGGSLIYANVLLRKDEKWFVNESPIPGGGYENWPFTRADLDPYYDAAEAMLQPVPYPYQDTAKTMAMEKTAANLGLSITRPPIAVTFAAEPGAAPRTNQALPLPHYGSIHGPNTVRTTCTLSGECDIGCNAGAKNTLDHNYLSAAAFQGADIRTFHDVRGIRPLDRDGGGYELRYVIHEPDRGGGLLTERIIHCRRLILGAGTFGTNFLLLRNHGSLPALSDALGTRFSGNGDLLTFIMDAKTPATNGSRPGVRALSGSKGPVITTAVRVPDGNDDGGGGRGYYVEDAGYPAFMNWLIETAQLKTAVKRTAKVAGQLFKDRLFDAGRSNVSADLAAALGDGRLSSSSVPLLGMGRDIPDGVMTLRDGRLAIAWTMATSTAYFDRVRRTMSDIAKDLDGNFIDNPLWWAKRVITVHPIGGAPAGRHPGEAVCDSYGEVFGYPGLFVVDGAAMPGPVGANPSLTIAAFAERTCAHIVETSDKARHRGITPSDAVTVQQEAAGAVVDVGRVAPRALAPDATKGKSALPERPASAVAPGTAQRPEGPGTRGLAMPGSSRKEATSVRFTEQMHGWFSPGVSDPEKGRSLGRDRSRRIMFELTITAEDIDQFAADPEHPAKAEGYVLADYFGGRMPVERGWFNLFVADASDDGGPARRMLYRLWLRDPGGTPFTFTGHKLIHNEAGFDLWPDTTTLYATIARGHVPPSERDAPTEVPAEPPRVRQERTVGAGILYIRPLDFARQLTTFRAEGAEPAAGLLTFGKLFGGELWQVYGRTPRRISFPFTPKQ</sequence>
<evidence type="ECO:0000256" key="3">
    <source>
        <dbReference type="ARBA" id="ARBA00022548"/>
    </source>
</evidence>
<dbReference type="GO" id="GO:0016995">
    <property type="term" value="F:cholesterol oxidase activity"/>
    <property type="evidence" value="ECO:0007669"/>
    <property type="project" value="UniProtKB-EC"/>
</dbReference>